<organism evidence="4 5">
    <name type="scientific">Quercus suber</name>
    <name type="common">Cork oak</name>
    <dbReference type="NCBI Taxonomy" id="58331"/>
    <lineage>
        <taxon>Eukaryota</taxon>
        <taxon>Viridiplantae</taxon>
        <taxon>Streptophyta</taxon>
        <taxon>Embryophyta</taxon>
        <taxon>Tracheophyta</taxon>
        <taxon>Spermatophyta</taxon>
        <taxon>Magnoliopsida</taxon>
        <taxon>eudicotyledons</taxon>
        <taxon>Gunneridae</taxon>
        <taxon>Pentapetalae</taxon>
        <taxon>rosids</taxon>
        <taxon>fabids</taxon>
        <taxon>Fagales</taxon>
        <taxon>Fagaceae</taxon>
        <taxon>Quercus</taxon>
    </lineage>
</organism>
<dbReference type="InterPro" id="IPR051871">
    <property type="entry name" value="GMC_Oxidoreductase-Related"/>
</dbReference>
<proteinExistence type="predicted"/>
<dbReference type="EMBL" id="PKMF04000979">
    <property type="protein sequence ID" value="KAK7815820.1"/>
    <property type="molecule type" value="Genomic_DNA"/>
</dbReference>
<evidence type="ECO:0000313" key="5">
    <source>
        <dbReference type="Proteomes" id="UP000237347"/>
    </source>
</evidence>
<evidence type="ECO:0000256" key="3">
    <source>
        <dbReference type="ARBA" id="ARBA00022827"/>
    </source>
</evidence>
<dbReference type="Proteomes" id="UP000237347">
    <property type="component" value="Unassembled WGS sequence"/>
</dbReference>
<keyword evidence="2" id="KW-0285">Flavoprotein</keyword>
<evidence type="ECO:0000256" key="1">
    <source>
        <dbReference type="ARBA" id="ARBA00001974"/>
    </source>
</evidence>
<sequence length="105" mass="11659">MAENLTRLDWVEQKHTRNRPPTTTGWVGWAQGGEWSGWSSLMMSDDGRRRMPTKATAEAAEIINAIAKESFKGGVIVEKVTGHLSTGYLELRNTNPNDNPAVTFN</sequence>
<reference evidence="4 5" key="1">
    <citation type="journal article" date="2018" name="Sci. Data">
        <title>The draft genome sequence of cork oak.</title>
        <authorList>
            <person name="Ramos A.M."/>
            <person name="Usie A."/>
            <person name="Barbosa P."/>
            <person name="Barros P.M."/>
            <person name="Capote T."/>
            <person name="Chaves I."/>
            <person name="Simoes F."/>
            <person name="Abreu I."/>
            <person name="Carrasquinho I."/>
            <person name="Faro C."/>
            <person name="Guimaraes J.B."/>
            <person name="Mendonca D."/>
            <person name="Nobrega F."/>
            <person name="Rodrigues L."/>
            <person name="Saibo N.J.M."/>
            <person name="Varela M.C."/>
            <person name="Egas C."/>
            <person name="Matos J."/>
            <person name="Miguel C.M."/>
            <person name="Oliveira M.M."/>
            <person name="Ricardo C.P."/>
            <person name="Goncalves S."/>
        </authorList>
    </citation>
    <scope>NUCLEOTIDE SEQUENCE [LARGE SCALE GENOMIC DNA]</scope>
    <source>
        <strain evidence="5">cv. HL8</strain>
    </source>
</reference>
<dbReference type="PANTHER" id="PTHR45968:SF31">
    <property type="entry name" value="GLUCOSE-METHANOL-CHOLINE (GMC) OXIDOREDUCTASE FAMILY PROTEIN"/>
    <property type="match status" value="1"/>
</dbReference>
<evidence type="ECO:0000313" key="4">
    <source>
        <dbReference type="EMBL" id="KAK7815820.1"/>
    </source>
</evidence>
<dbReference type="PANTHER" id="PTHR45968">
    <property type="entry name" value="OSJNBA0019K04.7 PROTEIN"/>
    <property type="match status" value="1"/>
</dbReference>
<accession>A0AAW0IMS1</accession>
<comment type="caution">
    <text evidence="4">The sequence shown here is derived from an EMBL/GenBank/DDBJ whole genome shotgun (WGS) entry which is preliminary data.</text>
</comment>
<keyword evidence="3" id="KW-0274">FAD</keyword>
<comment type="cofactor">
    <cofactor evidence="1">
        <name>FAD</name>
        <dbReference type="ChEBI" id="CHEBI:57692"/>
    </cofactor>
</comment>
<name>A0AAW0IMS1_QUESU</name>
<dbReference type="AlphaFoldDB" id="A0AAW0IMS1"/>
<evidence type="ECO:0000256" key="2">
    <source>
        <dbReference type="ARBA" id="ARBA00022630"/>
    </source>
</evidence>
<keyword evidence="5" id="KW-1185">Reference proteome</keyword>
<gene>
    <name evidence="4" type="ORF">CFP56_001109</name>
</gene>
<protein>
    <submittedName>
        <fullName evidence="4">Uncharacterized protein</fullName>
    </submittedName>
</protein>